<name>A0A6A6XPR1_9PLEO</name>
<proteinExistence type="predicted"/>
<organism evidence="2 3">
    <name type="scientific">Melanomma pulvis-pyrius CBS 109.77</name>
    <dbReference type="NCBI Taxonomy" id="1314802"/>
    <lineage>
        <taxon>Eukaryota</taxon>
        <taxon>Fungi</taxon>
        <taxon>Dikarya</taxon>
        <taxon>Ascomycota</taxon>
        <taxon>Pezizomycotina</taxon>
        <taxon>Dothideomycetes</taxon>
        <taxon>Pleosporomycetidae</taxon>
        <taxon>Pleosporales</taxon>
        <taxon>Melanommataceae</taxon>
        <taxon>Melanomma</taxon>
    </lineage>
</organism>
<protein>
    <recommendedName>
        <fullName evidence="4">DNA repair protein Dds20/Mei5</fullName>
    </recommendedName>
</protein>
<dbReference type="AlphaFoldDB" id="A0A6A6XPR1"/>
<dbReference type="PANTHER" id="PTHR28527:SF1">
    <property type="entry name" value="SWI5-DEPENDENT RECOMBINATION DNA REPAIR PROTEIN 1"/>
    <property type="match status" value="1"/>
</dbReference>
<feature type="region of interest" description="Disordered" evidence="1">
    <location>
        <begin position="179"/>
        <end position="247"/>
    </location>
</feature>
<dbReference type="PANTHER" id="PTHR28527">
    <property type="entry name" value="MATING-TYPE SWITCHING PROTEIN SWI2-RELATED"/>
    <property type="match status" value="1"/>
</dbReference>
<sequence length="274" mass="30475">MSTPQAKRRRLDTATKTLHKPFKSPFRTPLKPVLASNPPSLDPSDIVTPQTTPRAPVPIFTSAPGPGPMEPRPLHPKPSTLRSASTHVPTSILARSLQTQKNTPTPVASKAKPSLTREIISLRADVQILSQALALSTSAKDEDLAVLVDRWRAASRAAAEELFAGTRDRVNRMGGVGAWKSREKEQKEWRTKWDREEAEVEMEKRKEQREEADGEGAEYEEYGDGDGDRKNDAVEQEDGGSNDDDSFTMDMMLKTLNIDLMLIGYDKEGQRWVA</sequence>
<evidence type="ECO:0000313" key="3">
    <source>
        <dbReference type="Proteomes" id="UP000799757"/>
    </source>
</evidence>
<dbReference type="GO" id="GO:0006310">
    <property type="term" value="P:DNA recombination"/>
    <property type="evidence" value="ECO:0007669"/>
    <property type="project" value="TreeGrafter"/>
</dbReference>
<dbReference type="OrthoDB" id="27934at2759"/>
<evidence type="ECO:0000256" key="1">
    <source>
        <dbReference type="SAM" id="MobiDB-lite"/>
    </source>
</evidence>
<dbReference type="Proteomes" id="UP000799757">
    <property type="component" value="Unassembled WGS sequence"/>
</dbReference>
<feature type="compositionally biased region" description="Acidic residues" evidence="1">
    <location>
        <begin position="212"/>
        <end position="225"/>
    </location>
</feature>
<evidence type="ECO:0008006" key="4">
    <source>
        <dbReference type="Google" id="ProtNLM"/>
    </source>
</evidence>
<accession>A0A6A6XPR1</accession>
<evidence type="ECO:0000313" key="2">
    <source>
        <dbReference type="EMBL" id="KAF2798420.1"/>
    </source>
</evidence>
<feature type="compositionally biased region" description="Acidic residues" evidence="1">
    <location>
        <begin position="234"/>
        <end position="247"/>
    </location>
</feature>
<dbReference type="EMBL" id="MU001784">
    <property type="protein sequence ID" value="KAF2798420.1"/>
    <property type="molecule type" value="Genomic_DNA"/>
</dbReference>
<dbReference type="Gene3D" id="6.10.140.1020">
    <property type="match status" value="1"/>
</dbReference>
<gene>
    <name evidence="2" type="ORF">K505DRAFT_233386</name>
</gene>
<feature type="region of interest" description="Disordered" evidence="1">
    <location>
        <begin position="1"/>
        <end position="90"/>
    </location>
</feature>
<feature type="compositionally biased region" description="Basic and acidic residues" evidence="1">
    <location>
        <begin position="180"/>
        <end position="211"/>
    </location>
</feature>
<feature type="compositionally biased region" description="Basic residues" evidence="1">
    <location>
        <begin position="1"/>
        <end position="10"/>
    </location>
</feature>
<keyword evidence="3" id="KW-1185">Reference proteome</keyword>
<reference evidence="2" key="1">
    <citation type="journal article" date="2020" name="Stud. Mycol.">
        <title>101 Dothideomycetes genomes: a test case for predicting lifestyles and emergence of pathogens.</title>
        <authorList>
            <person name="Haridas S."/>
            <person name="Albert R."/>
            <person name="Binder M."/>
            <person name="Bloem J."/>
            <person name="Labutti K."/>
            <person name="Salamov A."/>
            <person name="Andreopoulos B."/>
            <person name="Baker S."/>
            <person name="Barry K."/>
            <person name="Bills G."/>
            <person name="Bluhm B."/>
            <person name="Cannon C."/>
            <person name="Castanera R."/>
            <person name="Culley D."/>
            <person name="Daum C."/>
            <person name="Ezra D."/>
            <person name="Gonzalez J."/>
            <person name="Henrissat B."/>
            <person name="Kuo A."/>
            <person name="Liang C."/>
            <person name="Lipzen A."/>
            <person name="Lutzoni F."/>
            <person name="Magnuson J."/>
            <person name="Mondo S."/>
            <person name="Nolan M."/>
            <person name="Ohm R."/>
            <person name="Pangilinan J."/>
            <person name="Park H.-J."/>
            <person name="Ramirez L."/>
            <person name="Alfaro M."/>
            <person name="Sun H."/>
            <person name="Tritt A."/>
            <person name="Yoshinaga Y."/>
            <person name="Zwiers L.-H."/>
            <person name="Turgeon B."/>
            <person name="Goodwin S."/>
            <person name="Spatafora J."/>
            <person name="Crous P."/>
            <person name="Grigoriev I."/>
        </authorList>
    </citation>
    <scope>NUCLEOTIDE SEQUENCE</scope>
    <source>
        <strain evidence="2">CBS 109.77</strain>
    </source>
</reference>
<feature type="compositionally biased region" description="Polar residues" evidence="1">
    <location>
        <begin position="80"/>
        <end position="89"/>
    </location>
</feature>